<evidence type="ECO:0000313" key="3">
    <source>
        <dbReference type="Proteomes" id="UP000007875"/>
    </source>
</evidence>
<dbReference type="Gene3D" id="2.40.50.140">
    <property type="entry name" value="Nucleic acid-binding proteins"/>
    <property type="match status" value="1"/>
</dbReference>
<proteinExistence type="predicted"/>
<dbReference type="Pfam" id="PF17877">
    <property type="entry name" value="Dis3l2_C_term"/>
    <property type="match status" value="1"/>
</dbReference>
<dbReference type="InParanoid" id="H2Z1D3"/>
<dbReference type="STRING" id="51511.ENSCSAVP00000011395"/>
<dbReference type="HOGENOM" id="CLU_594401_0_0_1"/>
<dbReference type="Proteomes" id="UP000007875">
    <property type="component" value="Unassembled WGS sequence"/>
</dbReference>
<name>H2Z1D3_CIOSA</name>
<reference evidence="2" key="2">
    <citation type="submission" date="2025-08" db="UniProtKB">
        <authorList>
            <consortium name="Ensembl"/>
        </authorList>
    </citation>
    <scope>IDENTIFICATION</scope>
</reference>
<reference evidence="3" key="1">
    <citation type="submission" date="2003-08" db="EMBL/GenBank/DDBJ databases">
        <authorList>
            <person name="Birren B."/>
            <person name="Nusbaum C."/>
            <person name="Abebe A."/>
            <person name="Abouelleil A."/>
            <person name="Adekoya E."/>
            <person name="Ait-zahra M."/>
            <person name="Allen N."/>
            <person name="Allen T."/>
            <person name="An P."/>
            <person name="Anderson M."/>
            <person name="Anderson S."/>
            <person name="Arachchi H."/>
            <person name="Armbruster J."/>
            <person name="Bachantsang P."/>
            <person name="Baldwin J."/>
            <person name="Barry A."/>
            <person name="Bayul T."/>
            <person name="Blitshsteyn B."/>
            <person name="Bloom T."/>
            <person name="Blye J."/>
            <person name="Boguslavskiy L."/>
            <person name="Borowsky M."/>
            <person name="Boukhgalter B."/>
            <person name="Brunache A."/>
            <person name="Butler J."/>
            <person name="Calixte N."/>
            <person name="Calvo S."/>
            <person name="Camarata J."/>
            <person name="Campo K."/>
            <person name="Chang J."/>
            <person name="Cheshatsang Y."/>
            <person name="Citroen M."/>
            <person name="Collymore A."/>
            <person name="Considine T."/>
            <person name="Cook A."/>
            <person name="Cooke P."/>
            <person name="Corum B."/>
            <person name="Cuomo C."/>
            <person name="David R."/>
            <person name="Dawoe T."/>
            <person name="Degray S."/>
            <person name="Dodge S."/>
            <person name="Dooley K."/>
            <person name="Dorje P."/>
            <person name="Dorjee K."/>
            <person name="Dorris L."/>
            <person name="Duffey N."/>
            <person name="Dupes A."/>
            <person name="Elkins T."/>
            <person name="Engels R."/>
            <person name="Erickson J."/>
            <person name="Farina A."/>
            <person name="Faro S."/>
            <person name="Ferreira P."/>
            <person name="Fischer H."/>
            <person name="Fitzgerald M."/>
            <person name="Foley K."/>
            <person name="Gage D."/>
            <person name="Galagan J."/>
            <person name="Gearin G."/>
            <person name="Gnerre S."/>
            <person name="Gnirke A."/>
            <person name="Goyette A."/>
            <person name="Graham J."/>
            <person name="Grandbois E."/>
            <person name="Gyaltsen K."/>
            <person name="Hafez N."/>
            <person name="Hagopian D."/>
            <person name="Hagos B."/>
            <person name="Hall J."/>
            <person name="Hatcher B."/>
            <person name="Heller A."/>
            <person name="Higgins H."/>
            <person name="Honan T."/>
            <person name="Horn A."/>
            <person name="Houde N."/>
            <person name="Hughes L."/>
            <person name="Hulme W."/>
            <person name="Husby E."/>
            <person name="Iliev I."/>
            <person name="Jaffe D."/>
            <person name="Jones C."/>
            <person name="Kamal M."/>
            <person name="Kamat A."/>
            <person name="Kamvysselis M."/>
            <person name="Karlsson E."/>
            <person name="Kells C."/>
            <person name="Kieu A."/>
            <person name="Kisner P."/>
            <person name="Kodira C."/>
            <person name="Kulbokas E."/>
            <person name="Labutti K."/>
            <person name="Lama D."/>
            <person name="Landers T."/>
            <person name="Leger J."/>
            <person name="Levine S."/>
            <person name="Lewis D."/>
            <person name="Lewis T."/>
            <person name="Lindblad-toh K."/>
            <person name="Liu X."/>
            <person name="Lokyitsang T."/>
            <person name="Lokyitsang Y."/>
            <person name="Lucien O."/>
            <person name="Lui A."/>
            <person name="Ma L.J."/>
            <person name="Mabbitt R."/>
            <person name="Macdonald J."/>
            <person name="Maclean C."/>
            <person name="Major J."/>
            <person name="Manning J."/>
            <person name="Marabella R."/>
            <person name="Maru K."/>
            <person name="Matthews C."/>
            <person name="Mauceli E."/>
            <person name="Mccarthy M."/>
            <person name="Mcdonough S."/>
            <person name="Mcghee T."/>
            <person name="Meldrim J."/>
            <person name="Meneus L."/>
            <person name="Mesirov J."/>
            <person name="Mihalev A."/>
            <person name="Mihova T."/>
            <person name="Mikkelsen T."/>
            <person name="Mlenga V."/>
            <person name="Moru K."/>
            <person name="Mozes J."/>
            <person name="Mulrain L."/>
            <person name="Munson G."/>
            <person name="Naylor J."/>
            <person name="Newes C."/>
            <person name="Nguyen C."/>
            <person name="Nguyen N."/>
            <person name="Nguyen T."/>
            <person name="Nicol R."/>
            <person name="Nielsen C."/>
            <person name="Nizzari M."/>
            <person name="Norbu C."/>
            <person name="Norbu N."/>
            <person name="O'donnell P."/>
            <person name="Okoawo O."/>
            <person name="O'leary S."/>
            <person name="Omotosho B."/>
            <person name="O'neill K."/>
            <person name="Osman S."/>
            <person name="Parker S."/>
            <person name="Perrin D."/>
            <person name="Phunkhang P."/>
            <person name="Piqani B."/>
            <person name="Purcell S."/>
            <person name="Rachupka T."/>
            <person name="Ramasamy U."/>
            <person name="Rameau R."/>
            <person name="Ray V."/>
            <person name="Raymond C."/>
            <person name="Retta R."/>
            <person name="Richardson S."/>
            <person name="Rise C."/>
            <person name="Rodriguez J."/>
            <person name="Rogers J."/>
            <person name="Rogov P."/>
            <person name="Rutman M."/>
            <person name="Schupbach R."/>
            <person name="Seaman C."/>
            <person name="Settipalli S."/>
            <person name="Sharpe T."/>
            <person name="Sheridan J."/>
            <person name="Sherpa N."/>
            <person name="Shi J."/>
            <person name="Smirnov S."/>
            <person name="Smith C."/>
            <person name="Sougnez C."/>
            <person name="Spencer B."/>
            <person name="Stalker J."/>
            <person name="Stange-thomann N."/>
            <person name="Stavropoulos S."/>
            <person name="Stetson K."/>
            <person name="Stone C."/>
            <person name="Stone S."/>
            <person name="Stubbs M."/>
            <person name="Talamas J."/>
            <person name="Tchuinga P."/>
            <person name="Tenzing P."/>
            <person name="Tesfaye S."/>
            <person name="Theodore J."/>
            <person name="Thoulutsang Y."/>
            <person name="Topham K."/>
            <person name="Towey S."/>
            <person name="Tsamla T."/>
            <person name="Tsomo N."/>
            <person name="Vallee D."/>
            <person name="Vassiliev H."/>
            <person name="Venkataraman V."/>
            <person name="Vinson J."/>
            <person name="Vo A."/>
            <person name="Wade C."/>
            <person name="Wang S."/>
            <person name="Wangchuk T."/>
            <person name="Wangdi T."/>
            <person name="Whittaker C."/>
            <person name="Wilkinson J."/>
            <person name="Wu Y."/>
            <person name="Wyman D."/>
            <person name="Yadav S."/>
            <person name="Yang S."/>
            <person name="Yang X."/>
            <person name="Yeager S."/>
            <person name="Yee E."/>
            <person name="Young G."/>
            <person name="Zainoun J."/>
            <person name="Zembeck L."/>
            <person name="Zimmer A."/>
            <person name="Zody M."/>
            <person name="Lander E."/>
        </authorList>
    </citation>
    <scope>NUCLEOTIDE SEQUENCE [LARGE SCALE GENOMIC DNA]</scope>
</reference>
<organism evidence="2 3">
    <name type="scientific">Ciona savignyi</name>
    <name type="common">Pacific transparent sea squirt</name>
    <dbReference type="NCBI Taxonomy" id="51511"/>
    <lineage>
        <taxon>Eukaryota</taxon>
        <taxon>Metazoa</taxon>
        <taxon>Chordata</taxon>
        <taxon>Tunicata</taxon>
        <taxon>Ascidiacea</taxon>
        <taxon>Phlebobranchia</taxon>
        <taxon>Cionidae</taxon>
        <taxon>Ciona</taxon>
    </lineage>
</organism>
<dbReference type="AlphaFoldDB" id="H2Z1D3"/>
<dbReference type="GO" id="GO:0010587">
    <property type="term" value="P:miRNA catabolic process"/>
    <property type="evidence" value="ECO:0007669"/>
    <property type="project" value="TreeGrafter"/>
</dbReference>
<dbReference type="InterPro" id="IPR050180">
    <property type="entry name" value="RNR_Ribonuclease"/>
</dbReference>
<dbReference type="GO" id="GO:0003723">
    <property type="term" value="F:RNA binding"/>
    <property type="evidence" value="ECO:0007669"/>
    <property type="project" value="InterPro"/>
</dbReference>
<dbReference type="InterPro" id="IPR022966">
    <property type="entry name" value="RNase_II/R_CS"/>
</dbReference>
<accession>H2Z1D3</accession>
<dbReference type="PANTHER" id="PTHR23355:SF9">
    <property type="entry name" value="DIS3-LIKE EXONUCLEASE 2"/>
    <property type="match status" value="1"/>
</dbReference>
<evidence type="ECO:0000259" key="1">
    <source>
        <dbReference type="SMART" id="SM00955"/>
    </source>
</evidence>
<dbReference type="PROSITE" id="PS01175">
    <property type="entry name" value="RIBONUCLEASE_II"/>
    <property type="match status" value="1"/>
</dbReference>
<dbReference type="eggNOG" id="KOG2102">
    <property type="taxonomic scope" value="Eukaryota"/>
</dbReference>
<dbReference type="GO" id="GO:0000175">
    <property type="term" value="F:3'-5'-RNA exonuclease activity"/>
    <property type="evidence" value="ECO:0007669"/>
    <property type="project" value="UniProtKB-ARBA"/>
</dbReference>
<dbReference type="Pfam" id="PF00773">
    <property type="entry name" value="RNB"/>
    <property type="match status" value="1"/>
</dbReference>
<dbReference type="GO" id="GO:0000932">
    <property type="term" value="C:P-body"/>
    <property type="evidence" value="ECO:0007669"/>
    <property type="project" value="TreeGrafter"/>
</dbReference>
<dbReference type="PANTHER" id="PTHR23355">
    <property type="entry name" value="RIBONUCLEASE"/>
    <property type="match status" value="1"/>
</dbReference>
<dbReference type="InterPro" id="IPR012340">
    <property type="entry name" value="NA-bd_OB-fold"/>
</dbReference>
<protein>
    <recommendedName>
        <fullName evidence="1">RNB domain-containing protein</fullName>
    </recommendedName>
</protein>
<dbReference type="InterPro" id="IPR041093">
    <property type="entry name" value="Dis3l2-like_C"/>
</dbReference>
<reference evidence="2" key="3">
    <citation type="submission" date="2025-09" db="UniProtKB">
        <authorList>
            <consortium name="Ensembl"/>
        </authorList>
    </citation>
    <scope>IDENTIFICATION</scope>
</reference>
<feature type="domain" description="RNB" evidence="1">
    <location>
        <begin position="1"/>
        <end position="286"/>
    </location>
</feature>
<dbReference type="Ensembl" id="ENSCSAVT00000011528.1">
    <property type="protein sequence ID" value="ENSCSAVP00000011395.1"/>
    <property type="gene ID" value="ENSCSAVG00000006664.1"/>
</dbReference>
<evidence type="ECO:0000313" key="2">
    <source>
        <dbReference type="Ensembl" id="ENSCSAVP00000011395.1"/>
    </source>
</evidence>
<dbReference type="SMART" id="SM00955">
    <property type="entry name" value="RNB"/>
    <property type="match status" value="1"/>
</dbReference>
<dbReference type="InterPro" id="IPR001900">
    <property type="entry name" value="RNase_II/R"/>
</dbReference>
<keyword evidence="3" id="KW-1185">Reference proteome</keyword>
<sequence>MLPRLLCEELCSLNPGQERLAFSVVWNITEEGKILSQWFGRSIIRSCTKFSYDHAQSFIDYPQRDFTHPESAPAENEFPEITGSFNLNEIKTKVYDLFKVSQNLRKQRMESGALRLDQVKLSYTLNSETGMPNGCFTYEYRKSNELIEEFMLLANMAVAHKLYKSIPTHAFLRSHPEPKEEMLQDFVSTCRAIGFDIDSSSSESLAESLRTAPGDDDLAKYRKQALFLLAIKPQQLATYICAGSVKDESKYHHYALNVPLYTHFTSPIRRYADLVVHRQLAAILGEQSDDQSMNLSPQELQVQAILCNERKSNAKQAQELSVDMFFNLLVNNYGPLESRGMVMNVLNRSFDVLSTEYGMTKRVYLEELPILAFKCEEKLIPNSNIKIYTLKIKWPLEGQEVPEVAQGTKLPAYDSTGPGIEQTIETFAMVDILLAKREPESVTSIRATLKRLDMKQQEEG</sequence>
<dbReference type="SUPFAM" id="SSF50249">
    <property type="entry name" value="Nucleic acid-binding proteins"/>
    <property type="match status" value="1"/>
</dbReference>
<dbReference type="OMA" id="YHMLPEK"/>
<dbReference type="GO" id="GO:0006402">
    <property type="term" value="P:mRNA catabolic process"/>
    <property type="evidence" value="ECO:0007669"/>
    <property type="project" value="TreeGrafter"/>
</dbReference>
<dbReference type="GeneTree" id="ENSGT00530000063106"/>